<organism evidence="6">
    <name type="scientific">Cacopsylla melanoneura</name>
    <dbReference type="NCBI Taxonomy" id="428564"/>
    <lineage>
        <taxon>Eukaryota</taxon>
        <taxon>Metazoa</taxon>
        <taxon>Ecdysozoa</taxon>
        <taxon>Arthropoda</taxon>
        <taxon>Hexapoda</taxon>
        <taxon>Insecta</taxon>
        <taxon>Pterygota</taxon>
        <taxon>Neoptera</taxon>
        <taxon>Paraneoptera</taxon>
        <taxon>Hemiptera</taxon>
        <taxon>Sternorrhyncha</taxon>
        <taxon>Psylloidea</taxon>
        <taxon>Psyllidae</taxon>
        <taxon>Psyllinae</taxon>
        <taxon>Cacopsylla</taxon>
    </lineage>
</organism>
<feature type="compositionally biased region" description="Polar residues" evidence="4">
    <location>
        <begin position="235"/>
        <end position="273"/>
    </location>
</feature>
<comment type="subcellular location">
    <subcellularLocation>
        <location evidence="3">Nucleus</location>
    </subcellularLocation>
</comment>
<dbReference type="PROSITE" id="PS50039">
    <property type="entry name" value="FORK_HEAD_3"/>
    <property type="match status" value="1"/>
</dbReference>
<dbReference type="EMBL" id="HBUF01057218">
    <property type="protein sequence ID" value="CAG6624435.1"/>
    <property type="molecule type" value="Transcribed_RNA"/>
</dbReference>
<dbReference type="PANTHER" id="PTHR11829">
    <property type="entry name" value="FORKHEAD BOX PROTEIN"/>
    <property type="match status" value="1"/>
</dbReference>
<evidence type="ECO:0000256" key="3">
    <source>
        <dbReference type="PROSITE-ProRule" id="PRU00089"/>
    </source>
</evidence>
<feature type="domain" description="Fork-head" evidence="5">
    <location>
        <begin position="41"/>
        <end position="133"/>
    </location>
</feature>
<reference evidence="6" key="1">
    <citation type="submission" date="2021-05" db="EMBL/GenBank/DDBJ databases">
        <authorList>
            <person name="Alioto T."/>
            <person name="Alioto T."/>
            <person name="Gomez Garrido J."/>
        </authorList>
    </citation>
    <scope>NUCLEOTIDE SEQUENCE</scope>
</reference>
<accession>A0A8D8M9F3</accession>
<feature type="compositionally biased region" description="Low complexity" evidence="4">
    <location>
        <begin position="305"/>
        <end position="336"/>
    </location>
</feature>
<dbReference type="PRINTS" id="PR00053">
    <property type="entry name" value="FORKHEAD"/>
</dbReference>
<dbReference type="GO" id="GO:0000978">
    <property type="term" value="F:RNA polymerase II cis-regulatory region sequence-specific DNA binding"/>
    <property type="evidence" value="ECO:0007669"/>
    <property type="project" value="TreeGrafter"/>
</dbReference>
<dbReference type="SMART" id="SM00339">
    <property type="entry name" value="FH"/>
    <property type="match status" value="1"/>
</dbReference>
<dbReference type="GO" id="GO:0000981">
    <property type="term" value="F:DNA-binding transcription factor activity, RNA polymerase II-specific"/>
    <property type="evidence" value="ECO:0007669"/>
    <property type="project" value="TreeGrafter"/>
</dbReference>
<feature type="DNA-binding region" description="Fork-head" evidence="3">
    <location>
        <begin position="41"/>
        <end position="133"/>
    </location>
</feature>
<dbReference type="InterPro" id="IPR001766">
    <property type="entry name" value="Fork_head_dom"/>
</dbReference>
<dbReference type="InterPro" id="IPR018122">
    <property type="entry name" value="TF_fork_head_CS_1"/>
</dbReference>
<dbReference type="SUPFAM" id="SSF46785">
    <property type="entry name" value="Winged helix' DNA-binding domain"/>
    <property type="match status" value="1"/>
</dbReference>
<feature type="compositionally biased region" description="Polar residues" evidence="4">
    <location>
        <begin position="337"/>
        <end position="352"/>
    </location>
</feature>
<feature type="region of interest" description="Disordered" evidence="4">
    <location>
        <begin position="305"/>
        <end position="377"/>
    </location>
</feature>
<dbReference type="PANTHER" id="PTHR11829:SF343">
    <property type="entry name" value="FORK-HEAD DOMAIN-CONTAINING PROTEIN"/>
    <property type="match status" value="1"/>
</dbReference>
<protein>
    <submittedName>
        <fullName evidence="6">Forkhead box protein J3</fullName>
    </submittedName>
</protein>
<dbReference type="Pfam" id="PF00250">
    <property type="entry name" value="Forkhead"/>
    <property type="match status" value="1"/>
</dbReference>
<dbReference type="InterPro" id="IPR050211">
    <property type="entry name" value="FOX_domain-containing"/>
</dbReference>
<name>A0A8D8M9F3_9HEMI</name>
<proteinExistence type="predicted"/>
<dbReference type="FunFam" id="1.10.10.10:FF:000135">
    <property type="entry name" value="forkhead box protein G1"/>
    <property type="match status" value="1"/>
</dbReference>
<dbReference type="InterPro" id="IPR036390">
    <property type="entry name" value="WH_DNA-bd_sf"/>
</dbReference>
<evidence type="ECO:0000259" key="5">
    <source>
        <dbReference type="PROSITE" id="PS50039"/>
    </source>
</evidence>
<dbReference type="CDD" id="cd20024">
    <property type="entry name" value="FH_FOXJ2-like"/>
    <property type="match status" value="1"/>
</dbReference>
<feature type="region of interest" description="Disordered" evidence="4">
    <location>
        <begin position="130"/>
        <end position="166"/>
    </location>
</feature>
<keyword evidence="1 3" id="KW-0238">DNA-binding</keyword>
<feature type="compositionally biased region" description="Low complexity" evidence="4">
    <location>
        <begin position="274"/>
        <end position="283"/>
    </location>
</feature>
<dbReference type="Gene3D" id="1.10.10.10">
    <property type="entry name" value="Winged helix-like DNA-binding domain superfamily/Winged helix DNA-binding domain"/>
    <property type="match status" value="1"/>
</dbReference>
<keyword evidence="2 3" id="KW-0539">Nucleus</keyword>
<dbReference type="AlphaFoldDB" id="A0A8D8M9F3"/>
<dbReference type="InterPro" id="IPR036388">
    <property type="entry name" value="WH-like_DNA-bd_sf"/>
</dbReference>
<evidence type="ECO:0000256" key="2">
    <source>
        <dbReference type="ARBA" id="ARBA00023242"/>
    </source>
</evidence>
<evidence type="ECO:0000313" key="6">
    <source>
        <dbReference type="EMBL" id="CAG6624435.1"/>
    </source>
</evidence>
<evidence type="ECO:0000256" key="1">
    <source>
        <dbReference type="ARBA" id="ARBA00023125"/>
    </source>
</evidence>
<feature type="compositionally biased region" description="Acidic residues" evidence="4">
    <location>
        <begin position="353"/>
        <end position="365"/>
    </location>
</feature>
<evidence type="ECO:0000256" key="4">
    <source>
        <dbReference type="SAM" id="MobiDB-lite"/>
    </source>
</evidence>
<sequence length="395" mass="44570">MAQLERSISSVDWFPTLGISDPYLSLNVPVSNNHVRSRDGKPPYSYASLIRLAISNAPQGRMTLNEIYQFITNTFPYYREANAGWKNSIRHNLSLNKCFTKVARPKDDPGKGSYWAIDYNHTAEDGATKKKVKLPRVSPYSPVECSNSNSSSDVHNAKPPPSINSSNLVPNTFSSFSDTFQDEDIKFSNADEMKAVVSGLLHEYEVNSCEEGPHHHQWNNGGQCTVTTAPHHYNGNYSQDNNRIYDSSNHQYPPSHPASTNHPHPTPSYQSHQYYNNNNEYYNTPSSVYSDYQQYQTWTQQSSYSSQYSGNYSSQYSGNSSSQYSGNYSSQYSGNTPCNGYTPSNTYQPSNNEQDDTSDDEEEEDRGVSVDNTIRIDHTECHQYNNTVPGWDQGV</sequence>
<dbReference type="InterPro" id="IPR030456">
    <property type="entry name" value="TF_fork_head_CS_2"/>
</dbReference>
<dbReference type="PROSITE" id="PS00657">
    <property type="entry name" value="FORK_HEAD_1"/>
    <property type="match status" value="1"/>
</dbReference>
<dbReference type="GO" id="GO:0005634">
    <property type="term" value="C:nucleus"/>
    <property type="evidence" value="ECO:0007669"/>
    <property type="project" value="UniProtKB-SubCell"/>
</dbReference>
<dbReference type="PROSITE" id="PS00658">
    <property type="entry name" value="FORK_HEAD_2"/>
    <property type="match status" value="1"/>
</dbReference>
<feature type="region of interest" description="Disordered" evidence="4">
    <location>
        <begin position="230"/>
        <end position="286"/>
    </location>
</feature>